<dbReference type="RefSeq" id="WP_184202185.1">
    <property type="nucleotide sequence ID" value="NZ_JACHGW010000004.1"/>
</dbReference>
<dbReference type="EMBL" id="JACHGW010000004">
    <property type="protein sequence ID" value="MBB6052687.1"/>
    <property type="molecule type" value="Genomic_DNA"/>
</dbReference>
<sequence length="405" mass="44238">MKHTLDSSLACPSCGAQARVFKNGQSTCAYCGATLPPLPFTHPGGRFPHTSPLRIGMKARLGGREYVAVGRLLFRDSEGYTWEEWVLLSQDGDAQYLEFDEGKWKLTHYWPDGDDSVQVRSYTEGQPVTLGNKAYIVTSVGVATVTGVEGEIPWPVRVGESSPYADFGSGDTIFSVEQTSEGIEWFRGRHLDAAEVYTVFGLQKEAQGELKKEEVQGDKRRFGCLWLNLSLLAFILCAVASGTPGHQVYSTQLTADQVAEEGSVVGPFALTKTGAPHRLYLSTGSLSQTSVWVQGVLEDTSGPVFEAEQEFWDETGYDDGPWHEWVTESHADFRLAKPGDYRVRVYADPEAAATGAPVVVRLYEGVPHATPLAWFGGIGLVLGTVFWLQGSPGARKSLVEAMQDS</sequence>
<accession>A0A7W9STQ8</accession>
<protein>
    <recommendedName>
        <fullName evidence="1">DUF4178 domain-containing protein</fullName>
    </recommendedName>
</protein>
<gene>
    <name evidence="2" type="ORF">HNQ39_004508</name>
</gene>
<reference evidence="2 3" key="1">
    <citation type="submission" date="2020-08" db="EMBL/GenBank/DDBJ databases">
        <title>Genomic Encyclopedia of Type Strains, Phase IV (KMG-IV): sequencing the most valuable type-strain genomes for metagenomic binning, comparative biology and taxonomic classification.</title>
        <authorList>
            <person name="Goeker M."/>
        </authorList>
    </citation>
    <scope>NUCLEOTIDE SEQUENCE [LARGE SCALE GENOMIC DNA]</scope>
    <source>
        <strain evidence="2 3">DSM 23562</strain>
    </source>
</reference>
<comment type="caution">
    <text evidence="2">The sequence shown here is derived from an EMBL/GenBank/DDBJ whole genome shotgun (WGS) entry which is preliminary data.</text>
</comment>
<name>A0A7W9STQ8_ARMRO</name>
<evidence type="ECO:0000313" key="2">
    <source>
        <dbReference type="EMBL" id="MBB6052687.1"/>
    </source>
</evidence>
<dbReference type="Pfam" id="PF13785">
    <property type="entry name" value="DUF4178"/>
    <property type="match status" value="1"/>
</dbReference>
<proteinExistence type="predicted"/>
<organism evidence="2 3">
    <name type="scientific">Armatimonas rosea</name>
    <dbReference type="NCBI Taxonomy" id="685828"/>
    <lineage>
        <taxon>Bacteria</taxon>
        <taxon>Bacillati</taxon>
        <taxon>Armatimonadota</taxon>
        <taxon>Armatimonadia</taxon>
        <taxon>Armatimonadales</taxon>
        <taxon>Armatimonadaceae</taxon>
        <taxon>Armatimonas</taxon>
    </lineage>
</organism>
<feature type="domain" description="DUF4178" evidence="1">
    <location>
        <begin position="55"/>
        <end position="192"/>
    </location>
</feature>
<dbReference type="Proteomes" id="UP000520814">
    <property type="component" value="Unassembled WGS sequence"/>
</dbReference>
<dbReference type="InterPro" id="IPR025235">
    <property type="entry name" value="DUF4178"/>
</dbReference>
<evidence type="ECO:0000313" key="3">
    <source>
        <dbReference type="Proteomes" id="UP000520814"/>
    </source>
</evidence>
<keyword evidence="3" id="KW-1185">Reference proteome</keyword>
<dbReference type="AlphaFoldDB" id="A0A7W9STQ8"/>
<evidence type="ECO:0000259" key="1">
    <source>
        <dbReference type="Pfam" id="PF13785"/>
    </source>
</evidence>